<dbReference type="AlphaFoldDB" id="K9YRF7"/>
<dbReference type="STRING" id="13035.Dacsa_0260"/>
<dbReference type="CDD" id="cd02513">
    <property type="entry name" value="CMP-NeuAc_Synthase"/>
    <property type="match status" value="1"/>
</dbReference>
<dbReference type="eggNOG" id="COG1083">
    <property type="taxonomic scope" value="Bacteria"/>
</dbReference>
<dbReference type="Gene3D" id="3.90.550.10">
    <property type="entry name" value="Spore Coat Polysaccharide Biosynthesis Protein SpsA, Chain A"/>
    <property type="match status" value="1"/>
</dbReference>
<dbReference type="KEGG" id="dsl:Dacsa_0260"/>
<dbReference type="HOGENOM" id="CLU_042930_1_1_3"/>
<evidence type="ECO:0000313" key="1">
    <source>
        <dbReference type="EMBL" id="AFZ49067.1"/>
    </source>
</evidence>
<dbReference type="PANTHER" id="PTHR21485:SF6">
    <property type="entry name" value="N-ACYLNEURAMINATE CYTIDYLYLTRANSFERASE-RELATED"/>
    <property type="match status" value="1"/>
</dbReference>
<dbReference type="SUPFAM" id="SSF53448">
    <property type="entry name" value="Nucleotide-diphospho-sugar transferases"/>
    <property type="match status" value="1"/>
</dbReference>
<keyword evidence="2" id="KW-1185">Reference proteome</keyword>
<gene>
    <name evidence="1" type="ORF">Dacsa_0260</name>
</gene>
<dbReference type="InterPro" id="IPR029044">
    <property type="entry name" value="Nucleotide-diphossugar_trans"/>
</dbReference>
<dbReference type="OrthoDB" id="9805604at2"/>
<sequence>MTDSNNVNALAIIPARGGSKRLPGKNIKPIQGKPLISYTIEAAIKSSCFTKIMVSSDDEAILEVGRQYKEVDSEARPARLAGDQVKVLELVCEIAERPELKDNYDVIALLLPTAPFRQAKHIQEGFEQLTSDVDSVVSLTTYEFPPQLSVTLEENQLITPVFNPCPLITGDTRSQDQKLIYRPNGGFYISWWQSFLVNQNFWKGKVKGYPMSRLASVDIDDQTDLDYAEFLLKQGAYQLDN</sequence>
<evidence type="ECO:0000313" key="2">
    <source>
        <dbReference type="Proteomes" id="UP000010482"/>
    </source>
</evidence>
<organism evidence="1 2">
    <name type="scientific">Dactylococcopsis salina (strain PCC 8305)</name>
    <name type="common">Myxobactron salinum</name>
    <dbReference type="NCBI Taxonomy" id="13035"/>
    <lineage>
        <taxon>Bacteria</taxon>
        <taxon>Bacillati</taxon>
        <taxon>Cyanobacteriota</taxon>
        <taxon>Cyanophyceae</taxon>
        <taxon>Nodosilineales</taxon>
        <taxon>Cymatolegaceae</taxon>
        <taxon>Dactylococcopsis</taxon>
    </lineage>
</organism>
<proteinExistence type="predicted"/>
<dbReference type="InterPro" id="IPR003329">
    <property type="entry name" value="Cytidylyl_trans"/>
</dbReference>
<dbReference type="PANTHER" id="PTHR21485">
    <property type="entry name" value="HAD SUPERFAMILY MEMBERS CMAS AND KDSC"/>
    <property type="match status" value="1"/>
</dbReference>
<reference evidence="1" key="1">
    <citation type="submission" date="2012-04" db="EMBL/GenBank/DDBJ databases">
        <title>Finished genome of Dactylococcopsis salina PCC 8305.</title>
        <authorList>
            <consortium name="US DOE Joint Genome Institute"/>
            <person name="Gugger M."/>
            <person name="Coursin T."/>
            <person name="Rippka R."/>
            <person name="Tandeau De Marsac N."/>
            <person name="Huntemann M."/>
            <person name="Wei C.-L."/>
            <person name="Han J."/>
            <person name="Detter J.C."/>
            <person name="Han C."/>
            <person name="Tapia R."/>
            <person name="Daligault H."/>
            <person name="Chen A."/>
            <person name="Krypides N."/>
            <person name="Mavromatis K."/>
            <person name="Markowitz V."/>
            <person name="Szeto E."/>
            <person name="Ivanova N."/>
            <person name="Ovchinnikova G."/>
            <person name="Pagani I."/>
            <person name="Pati A."/>
            <person name="Goodwin L."/>
            <person name="Peters L."/>
            <person name="Pitluck S."/>
            <person name="Woyke T."/>
            <person name="Kerfeld C."/>
        </authorList>
    </citation>
    <scope>NUCLEOTIDE SEQUENCE [LARGE SCALE GENOMIC DNA]</scope>
    <source>
        <strain evidence="1">PCC 8305</strain>
    </source>
</reference>
<dbReference type="Pfam" id="PF02348">
    <property type="entry name" value="CTP_transf_3"/>
    <property type="match status" value="1"/>
</dbReference>
<dbReference type="EMBL" id="CP003944">
    <property type="protein sequence ID" value="AFZ49067.1"/>
    <property type="molecule type" value="Genomic_DNA"/>
</dbReference>
<dbReference type="Proteomes" id="UP000010482">
    <property type="component" value="Chromosome"/>
</dbReference>
<dbReference type="GO" id="GO:0008781">
    <property type="term" value="F:N-acylneuraminate cytidylyltransferase activity"/>
    <property type="evidence" value="ECO:0007669"/>
    <property type="project" value="TreeGrafter"/>
</dbReference>
<dbReference type="InterPro" id="IPR050793">
    <property type="entry name" value="CMP-NeuNAc_synthase"/>
</dbReference>
<protein>
    <submittedName>
        <fullName evidence="1">CMP-N-acetylneuraminic acid synthetase</fullName>
    </submittedName>
</protein>
<accession>K9YRF7</accession>
<name>K9YRF7_DACS8</name>
<dbReference type="RefSeq" id="WP_015228080.1">
    <property type="nucleotide sequence ID" value="NC_019780.1"/>
</dbReference>